<dbReference type="InterPro" id="IPR036259">
    <property type="entry name" value="MFS_trans_sf"/>
</dbReference>
<reference evidence="2 3" key="1">
    <citation type="submission" date="2022-09" db="EMBL/GenBank/DDBJ databases">
        <title>Intensive care unit water sources are persistently colonized with multi-drug resistant bacteria and are the site of extensive horizontal gene transfer of antibiotic resistance genes.</title>
        <authorList>
            <person name="Diorio-Toth L."/>
        </authorList>
    </citation>
    <scope>NUCLEOTIDE SEQUENCE [LARGE SCALE GENOMIC DNA]</scope>
    <source>
        <strain evidence="2 3">GD03967</strain>
    </source>
</reference>
<dbReference type="GeneID" id="92785590"/>
<accession>A0ABD4Z2Z0</accession>
<evidence type="ECO:0000313" key="2">
    <source>
        <dbReference type="EMBL" id="MDH1181449.1"/>
    </source>
</evidence>
<keyword evidence="1" id="KW-0472">Membrane</keyword>
<dbReference type="SUPFAM" id="SSF103473">
    <property type="entry name" value="MFS general substrate transporter"/>
    <property type="match status" value="1"/>
</dbReference>
<keyword evidence="1" id="KW-1133">Transmembrane helix</keyword>
<protein>
    <submittedName>
        <fullName evidence="2">Uncharacterized protein</fullName>
    </submittedName>
</protein>
<feature type="transmembrane region" description="Helical" evidence="1">
    <location>
        <begin position="6"/>
        <end position="24"/>
    </location>
</feature>
<organism evidence="2 3">
    <name type="scientific">Achromobacter mucicolens</name>
    <dbReference type="NCBI Taxonomy" id="1389922"/>
    <lineage>
        <taxon>Bacteria</taxon>
        <taxon>Pseudomonadati</taxon>
        <taxon>Pseudomonadota</taxon>
        <taxon>Betaproteobacteria</taxon>
        <taxon>Burkholderiales</taxon>
        <taxon>Alcaligenaceae</taxon>
        <taxon>Achromobacter</taxon>
    </lineage>
</organism>
<comment type="caution">
    <text evidence="2">The sequence shown here is derived from an EMBL/GenBank/DDBJ whole genome shotgun (WGS) entry which is preliminary data.</text>
</comment>
<dbReference type="EMBL" id="JAOBZK010000057">
    <property type="protein sequence ID" value="MDH1181449.1"/>
    <property type="molecule type" value="Genomic_DNA"/>
</dbReference>
<gene>
    <name evidence="2" type="ORF">N5C72_25515</name>
</gene>
<name>A0ABD4Z2Z0_9BURK</name>
<dbReference type="Proteomes" id="UP001158644">
    <property type="component" value="Unassembled WGS sequence"/>
</dbReference>
<sequence length="97" mass="10513">MHYEYLFWSMAAMVAAALAGGALCGRLRTVKQLLIGLVAWSVAIFVAVLVLARQGGFDELAAMLSIAAFMFSLVIGAAAALLTRRIRQRRQTAQSLR</sequence>
<evidence type="ECO:0000256" key="1">
    <source>
        <dbReference type="SAM" id="Phobius"/>
    </source>
</evidence>
<proteinExistence type="predicted"/>
<keyword evidence="1" id="KW-0812">Transmembrane</keyword>
<evidence type="ECO:0000313" key="3">
    <source>
        <dbReference type="Proteomes" id="UP001158644"/>
    </source>
</evidence>
<dbReference type="AlphaFoldDB" id="A0ABD4Z2Z0"/>
<feature type="transmembrane region" description="Helical" evidence="1">
    <location>
        <begin position="60"/>
        <end position="82"/>
    </location>
</feature>
<dbReference type="RefSeq" id="WP_152384766.1">
    <property type="nucleotide sequence ID" value="NZ_CADIKQ010000003.1"/>
</dbReference>
<feature type="transmembrane region" description="Helical" evidence="1">
    <location>
        <begin position="33"/>
        <end position="54"/>
    </location>
</feature>